<accession>A0A839DXA1</accession>
<evidence type="ECO:0000313" key="2">
    <source>
        <dbReference type="EMBL" id="MBA8823841.1"/>
    </source>
</evidence>
<dbReference type="PANTHER" id="PTHR35399">
    <property type="entry name" value="SLR8030 PROTEIN"/>
    <property type="match status" value="1"/>
</dbReference>
<feature type="compositionally biased region" description="Basic and acidic residues" evidence="1">
    <location>
        <begin position="1"/>
        <end position="34"/>
    </location>
</feature>
<sequence length="75" mass="8414">MTCEETERRTGEAGDTKDHGFVFEVDPYHPERNQNPRPLTFLGRYSHEALAVDPTSGAIYVKPWCNASNSGLRCS</sequence>
<name>A0A839DXA1_9PSEU</name>
<organism evidence="2 3">
    <name type="scientific">Halosaccharopolyspora lacisalsi</name>
    <dbReference type="NCBI Taxonomy" id="1000566"/>
    <lineage>
        <taxon>Bacteria</taxon>
        <taxon>Bacillati</taxon>
        <taxon>Actinomycetota</taxon>
        <taxon>Actinomycetes</taxon>
        <taxon>Pseudonocardiales</taxon>
        <taxon>Pseudonocardiaceae</taxon>
        <taxon>Halosaccharopolyspora</taxon>
    </lineage>
</organism>
<dbReference type="Pfam" id="PF05787">
    <property type="entry name" value="PhoX"/>
    <property type="match status" value="1"/>
</dbReference>
<protein>
    <submittedName>
        <fullName evidence="2">Secreted PhoX family phosphatase</fullName>
    </submittedName>
</protein>
<dbReference type="PANTHER" id="PTHR35399:SF4">
    <property type="entry name" value="MEMBRANE PROTEIN"/>
    <property type="match status" value="1"/>
</dbReference>
<dbReference type="AlphaFoldDB" id="A0A839DXA1"/>
<dbReference type="InterPro" id="IPR008557">
    <property type="entry name" value="PhoX"/>
</dbReference>
<proteinExistence type="predicted"/>
<dbReference type="EMBL" id="JACGWZ010000001">
    <property type="protein sequence ID" value="MBA8823841.1"/>
    <property type="molecule type" value="Genomic_DNA"/>
</dbReference>
<feature type="region of interest" description="Disordered" evidence="1">
    <location>
        <begin position="1"/>
        <end position="36"/>
    </location>
</feature>
<evidence type="ECO:0000256" key="1">
    <source>
        <dbReference type="SAM" id="MobiDB-lite"/>
    </source>
</evidence>
<evidence type="ECO:0000313" key="3">
    <source>
        <dbReference type="Proteomes" id="UP000569329"/>
    </source>
</evidence>
<comment type="caution">
    <text evidence="2">The sequence shown here is derived from an EMBL/GenBank/DDBJ whole genome shotgun (WGS) entry which is preliminary data.</text>
</comment>
<reference evidence="2 3" key="1">
    <citation type="submission" date="2020-07" db="EMBL/GenBank/DDBJ databases">
        <title>Sequencing the genomes of 1000 actinobacteria strains.</title>
        <authorList>
            <person name="Klenk H.-P."/>
        </authorList>
    </citation>
    <scope>NUCLEOTIDE SEQUENCE [LARGE SCALE GENOMIC DNA]</scope>
    <source>
        <strain evidence="2 3">DSM 45975</strain>
    </source>
</reference>
<dbReference type="Proteomes" id="UP000569329">
    <property type="component" value="Unassembled WGS sequence"/>
</dbReference>
<keyword evidence="3" id="KW-1185">Reference proteome</keyword>
<gene>
    <name evidence="2" type="ORF">FHX42_001170</name>
</gene>